<gene>
    <name evidence="1" type="ORF">ODALV1_LOCUS7539</name>
</gene>
<keyword evidence="2" id="KW-1185">Reference proteome</keyword>
<accession>A0ABP1Q5L3</accession>
<dbReference type="EMBL" id="CAXLJM020000024">
    <property type="protein sequence ID" value="CAL8090053.1"/>
    <property type="molecule type" value="Genomic_DNA"/>
</dbReference>
<name>A0ABP1Q5L3_9HEXA</name>
<proteinExistence type="predicted"/>
<sequence>MMGQTNRTQVLYLNGTVGVIVFSTSAFSSNNGTGFRLNFEGLGSPDNGVQTGSDLILAGNYGSTLHPPVGSDGF</sequence>
<evidence type="ECO:0000313" key="2">
    <source>
        <dbReference type="Proteomes" id="UP001642540"/>
    </source>
</evidence>
<dbReference type="Proteomes" id="UP001642540">
    <property type="component" value="Unassembled WGS sequence"/>
</dbReference>
<organism evidence="1 2">
    <name type="scientific">Orchesella dallaii</name>
    <dbReference type="NCBI Taxonomy" id="48710"/>
    <lineage>
        <taxon>Eukaryota</taxon>
        <taxon>Metazoa</taxon>
        <taxon>Ecdysozoa</taxon>
        <taxon>Arthropoda</taxon>
        <taxon>Hexapoda</taxon>
        <taxon>Collembola</taxon>
        <taxon>Entomobryomorpha</taxon>
        <taxon>Entomobryoidea</taxon>
        <taxon>Orchesellidae</taxon>
        <taxon>Orchesellinae</taxon>
        <taxon>Orchesella</taxon>
    </lineage>
</organism>
<protein>
    <recommendedName>
        <fullName evidence="3">Legume lectin domain-containing protein</fullName>
    </recommendedName>
</protein>
<evidence type="ECO:0008006" key="3">
    <source>
        <dbReference type="Google" id="ProtNLM"/>
    </source>
</evidence>
<reference evidence="1 2" key="1">
    <citation type="submission" date="2024-08" db="EMBL/GenBank/DDBJ databases">
        <authorList>
            <person name="Cucini C."/>
            <person name="Frati F."/>
        </authorList>
    </citation>
    <scope>NUCLEOTIDE SEQUENCE [LARGE SCALE GENOMIC DNA]</scope>
</reference>
<evidence type="ECO:0000313" key="1">
    <source>
        <dbReference type="EMBL" id="CAL8090053.1"/>
    </source>
</evidence>
<comment type="caution">
    <text evidence="1">The sequence shown here is derived from an EMBL/GenBank/DDBJ whole genome shotgun (WGS) entry which is preliminary data.</text>
</comment>